<comment type="caution">
    <text evidence="1">The sequence shown here is derived from an EMBL/GenBank/DDBJ whole genome shotgun (WGS) entry which is preliminary data.</text>
</comment>
<sequence>MAASNSSLRRASPPFPGVVTATLTEVACSLRRGRAHTKPDVTLGIGRDGSNNNDYILEQDDQLEENESLSFVEFDAERAPERVGC</sequence>
<reference evidence="1 2" key="1">
    <citation type="submission" date="2018-09" db="EMBL/GenBank/DDBJ databases">
        <title>Genomic investigation of the strawberry pathogen Phytophthora fragariae indicates pathogenicity is determined by transcriptional variation in three key races.</title>
        <authorList>
            <person name="Adams T.M."/>
            <person name="Armitage A.D."/>
            <person name="Sobczyk M.K."/>
            <person name="Bates H.J."/>
            <person name="Dunwell J.M."/>
            <person name="Nellist C.F."/>
            <person name="Harrison R.J."/>
        </authorList>
    </citation>
    <scope>NUCLEOTIDE SEQUENCE [LARGE SCALE GENOMIC DNA]</scope>
    <source>
        <strain evidence="1 2">ONT-3</strain>
    </source>
</reference>
<dbReference type="AlphaFoldDB" id="A0A6G0JQK3"/>
<dbReference type="Proteomes" id="UP000488956">
    <property type="component" value="Unassembled WGS sequence"/>
</dbReference>
<gene>
    <name evidence="1" type="ORF">PF010_g28931</name>
</gene>
<evidence type="ECO:0000313" key="2">
    <source>
        <dbReference type="Proteomes" id="UP000488956"/>
    </source>
</evidence>
<proteinExistence type="predicted"/>
<dbReference type="EMBL" id="QXFX01004556">
    <property type="protein sequence ID" value="KAE9063602.1"/>
    <property type="molecule type" value="Genomic_DNA"/>
</dbReference>
<protein>
    <submittedName>
        <fullName evidence="1">Uncharacterized protein</fullName>
    </submittedName>
</protein>
<name>A0A6G0JQK3_9STRA</name>
<organism evidence="1 2">
    <name type="scientific">Phytophthora fragariae</name>
    <dbReference type="NCBI Taxonomy" id="53985"/>
    <lineage>
        <taxon>Eukaryota</taxon>
        <taxon>Sar</taxon>
        <taxon>Stramenopiles</taxon>
        <taxon>Oomycota</taxon>
        <taxon>Peronosporomycetes</taxon>
        <taxon>Peronosporales</taxon>
        <taxon>Peronosporaceae</taxon>
        <taxon>Phytophthora</taxon>
    </lineage>
</organism>
<evidence type="ECO:0000313" key="1">
    <source>
        <dbReference type="EMBL" id="KAE9063602.1"/>
    </source>
</evidence>
<accession>A0A6G0JQK3</accession>